<comment type="caution">
    <text evidence="1">The sequence shown here is derived from an EMBL/GenBank/DDBJ whole genome shotgun (WGS) entry which is preliminary data.</text>
</comment>
<keyword evidence="2" id="KW-1185">Reference proteome</keyword>
<name>A0A928ZQB6_LEPEC</name>
<dbReference type="Gene3D" id="3.40.50.1000">
    <property type="entry name" value="HAD superfamily/HAD-like"/>
    <property type="match status" value="1"/>
</dbReference>
<dbReference type="Pfam" id="PF00702">
    <property type="entry name" value="Hydrolase"/>
    <property type="match status" value="1"/>
</dbReference>
<protein>
    <submittedName>
        <fullName evidence="1">HAD family hydrolase</fullName>
    </submittedName>
</protein>
<dbReference type="NCBIfam" id="TIGR01509">
    <property type="entry name" value="HAD-SF-IA-v3"/>
    <property type="match status" value="1"/>
</dbReference>
<dbReference type="SFLD" id="SFLDG01135">
    <property type="entry name" value="C1.5.6:_HAD__Beta-PGM__Phospha"/>
    <property type="match status" value="1"/>
</dbReference>
<dbReference type="SUPFAM" id="SSF56784">
    <property type="entry name" value="HAD-like"/>
    <property type="match status" value="1"/>
</dbReference>
<dbReference type="AlphaFoldDB" id="A0A928ZQB6"/>
<sequence>MAELKSLIFDVDGTLAETERDGHRPAFNQAFADTGLDWDWTPELYGKLLEVSGGKERIRAYVQDYLNGFQLPAGFSDLDAMIKHLHATKTQYYKQYAAAGKIPLRPGVERLLNEARSEGVRLAIATTTTPANVQALLENTLGADSLNWFDVIAAGDMVPKKKPAPDIFEYALEHLDLPADNCLAFEDTNNGLRSATPTGLKTVVTVNEYTRNQDFTAAKLVLSNLGTPEAPFNVLAGDAGDATYFTIELARYLLA</sequence>
<dbReference type="RefSeq" id="WP_193991568.1">
    <property type="nucleotide sequence ID" value="NZ_JADEXP010000028.1"/>
</dbReference>
<dbReference type="SFLD" id="SFLDF00035">
    <property type="entry name" value="phosphoglycolate_phosphatase"/>
    <property type="match status" value="1"/>
</dbReference>
<dbReference type="CDD" id="cd07528">
    <property type="entry name" value="HAD_CbbY-like"/>
    <property type="match status" value="1"/>
</dbReference>
<dbReference type="SFLD" id="SFLDG01129">
    <property type="entry name" value="C1.5:_HAD__Beta-PGM__Phosphata"/>
    <property type="match status" value="1"/>
</dbReference>
<keyword evidence="1" id="KW-0378">Hydrolase</keyword>
<accession>A0A928ZQB6</accession>
<dbReference type="InterPro" id="IPR023214">
    <property type="entry name" value="HAD_sf"/>
</dbReference>
<dbReference type="GO" id="GO:0016787">
    <property type="term" value="F:hydrolase activity"/>
    <property type="evidence" value="ECO:0007669"/>
    <property type="project" value="UniProtKB-KW"/>
</dbReference>
<dbReference type="InterPro" id="IPR044999">
    <property type="entry name" value="CbbY-like"/>
</dbReference>
<dbReference type="SFLD" id="SFLDS00003">
    <property type="entry name" value="Haloacid_Dehalogenase"/>
    <property type="match status" value="1"/>
</dbReference>
<evidence type="ECO:0000313" key="2">
    <source>
        <dbReference type="Proteomes" id="UP000615026"/>
    </source>
</evidence>
<gene>
    <name evidence="1" type="ORF">IQ260_05415</name>
</gene>
<organism evidence="1 2">
    <name type="scientific">Leptolyngbya cf. ectocarpi LEGE 11479</name>
    <dbReference type="NCBI Taxonomy" id="1828722"/>
    <lineage>
        <taxon>Bacteria</taxon>
        <taxon>Bacillati</taxon>
        <taxon>Cyanobacteriota</taxon>
        <taxon>Cyanophyceae</taxon>
        <taxon>Leptolyngbyales</taxon>
        <taxon>Leptolyngbyaceae</taxon>
        <taxon>Leptolyngbya group</taxon>
        <taxon>Leptolyngbya</taxon>
    </lineage>
</organism>
<dbReference type="Gene3D" id="1.10.150.240">
    <property type="entry name" value="Putative phosphatase, domain 2"/>
    <property type="match status" value="1"/>
</dbReference>
<dbReference type="PANTHER" id="PTHR42896">
    <property type="entry name" value="XYLULOSE-1,5-BISPHOSPHATE (XUBP) PHOSPHATASE"/>
    <property type="match status" value="1"/>
</dbReference>
<dbReference type="InterPro" id="IPR036412">
    <property type="entry name" value="HAD-like_sf"/>
</dbReference>
<proteinExistence type="predicted"/>
<reference evidence="1" key="1">
    <citation type="submission" date="2020-10" db="EMBL/GenBank/DDBJ databases">
        <authorList>
            <person name="Castelo-Branco R."/>
            <person name="Eusebio N."/>
            <person name="Adriana R."/>
            <person name="Vieira A."/>
            <person name="Brugerolle De Fraissinette N."/>
            <person name="Rezende De Castro R."/>
            <person name="Schneider M.P."/>
            <person name="Vasconcelos V."/>
            <person name="Leao P.N."/>
        </authorList>
    </citation>
    <scope>NUCLEOTIDE SEQUENCE</scope>
    <source>
        <strain evidence="1">LEGE 11479</strain>
    </source>
</reference>
<dbReference type="Proteomes" id="UP000615026">
    <property type="component" value="Unassembled WGS sequence"/>
</dbReference>
<dbReference type="PANTHER" id="PTHR42896:SF2">
    <property type="entry name" value="CBBY-LIKE PROTEIN"/>
    <property type="match status" value="1"/>
</dbReference>
<dbReference type="InterPro" id="IPR006439">
    <property type="entry name" value="HAD-SF_hydro_IA"/>
</dbReference>
<dbReference type="InterPro" id="IPR023198">
    <property type="entry name" value="PGP-like_dom2"/>
</dbReference>
<dbReference type="EMBL" id="JADEXP010000028">
    <property type="protein sequence ID" value="MBE9066085.1"/>
    <property type="molecule type" value="Genomic_DNA"/>
</dbReference>
<evidence type="ECO:0000313" key="1">
    <source>
        <dbReference type="EMBL" id="MBE9066085.1"/>
    </source>
</evidence>